<dbReference type="InterPro" id="IPR004038">
    <property type="entry name" value="Ribosomal_eL8/eL30/eS12/Gad45"/>
</dbReference>
<evidence type="ECO:0000259" key="1">
    <source>
        <dbReference type="Pfam" id="PF01248"/>
    </source>
</evidence>
<dbReference type="AlphaFoldDB" id="W0FNE6"/>
<sequence>MRLFKALSREDKGGFGSMEMLKAAGSRKVVGTKQVLRAIKAGTVSRVYVCSDADTFLYQQVVRSAEEAGIPCVRTASMKELGMICGVDVPAAAAGLLR</sequence>
<reference evidence="2" key="1">
    <citation type="journal article" date="2013" name="PLoS ONE">
        <title>Metagenomic insights into the carbohydrate-active enzymes carried by the microorganisms adhering to solid digesta in the rumen of cows.</title>
        <authorList>
            <person name="Wang L."/>
            <person name="Hatem A."/>
            <person name="Catalyurek U.V."/>
            <person name="Morrison M."/>
            <person name="Yu Z."/>
        </authorList>
    </citation>
    <scope>NUCLEOTIDE SEQUENCE</scope>
</reference>
<dbReference type="GO" id="GO:0005840">
    <property type="term" value="C:ribosome"/>
    <property type="evidence" value="ECO:0007669"/>
    <property type="project" value="UniProtKB-KW"/>
</dbReference>
<keyword evidence="2" id="KW-0687">Ribonucleoprotein</keyword>
<organism evidence="2">
    <name type="scientific">uncultured bacterium Contig28b</name>
    <dbReference type="NCBI Taxonomy" id="1393549"/>
    <lineage>
        <taxon>Bacteria</taxon>
        <taxon>environmental samples</taxon>
    </lineage>
</organism>
<accession>W0FNE6</accession>
<dbReference type="InterPro" id="IPR029064">
    <property type="entry name" value="Ribosomal_eL30-like_sf"/>
</dbReference>
<dbReference type="SUPFAM" id="SSF55315">
    <property type="entry name" value="L30e-like"/>
    <property type="match status" value="1"/>
</dbReference>
<name>W0FNE6_9BACT</name>
<feature type="domain" description="Ribosomal protein eL8/eL30/eS12/Gadd45" evidence="1">
    <location>
        <begin position="29"/>
        <end position="94"/>
    </location>
</feature>
<protein>
    <submittedName>
        <fullName evidence="2">Ribosomal protein L7Ae family protein</fullName>
    </submittedName>
</protein>
<dbReference type="Pfam" id="PF01248">
    <property type="entry name" value="Ribosomal_L7Ae"/>
    <property type="match status" value="1"/>
</dbReference>
<keyword evidence="2" id="KW-0689">Ribosomal protein</keyword>
<dbReference type="Gene3D" id="3.30.1330.30">
    <property type="match status" value="1"/>
</dbReference>
<proteinExistence type="predicted"/>
<dbReference type="EMBL" id="KC246796">
    <property type="protein sequence ID" value="AHF24525.1"/>
    <property type="molecule type" value="Genomic_DNA"/>
</dbReference>
<evidence type="ECO:0000313" key="2">
    <source>
        <dbReference type="EMBL" id="AHF24525.1"/>
    </source>
</evidence>